<dbReference type="AlphaFoldDB" id="A0A426ZHK2"/>
<sequence>MVMMTSPLAEAIILSMPFGPTQRVYSPAGPGTTACVPTLDMIYQLKMSVSELVEACPLTVDEIRG</sequence>
<evidence type="ECO:0000313" key="1">
    <source>
        <dbReference type="EMBL" id="RRT63462.1"/>
    </source>
</evidence>
<feature type="non-terminal residue" evidence="1">
    <location>
        <position position="65"/>
    </location>
</feature>
<dbReference type="Proteomes" id="UP000287651">
    <property type="component" value="Unassembled WGS sequence"/>
</dbReference>
<comment type="caution">
    <text evidence="1">The sequence shown here is derived from an EMBL/GenBank/DDBJ whole genome shotgun (WGS) entry which is preliminary data.</text>
</comment>
<reference evidence="1 2" key="1">
    <citation type="journal article" date="2014" name="Agronomy (Basel)">
        <title>A Draft Genome Sequence for Ensete ventricosum, the Drought-Tolerant Tree Against Hunger.</title>
        <authorList>
            <person name="Harrison J."/>
            <person name="Moore K.A."/>
            <person name="Paszkiewicz K."/>
            <person name="Jones T."/>
            <person name="Grant M."/>
            <person name="Ambacheew D."/>
            <person name="Muzemil S."/>
            <person name="Studholme D.J."/>
        </authorList>
    </citation>
    <scope>NUCLEOTIDE SEQUENCE [LARGE SCALE GENOMIC DNA]</scope>
</reference>
<organism evidence="1 2">
    <name type="scientific">Ensete ventricosum</name>
    <name type="common">Abyssinian banana</name>
    <name type="synonym">Musa ensete</name>
    <dbReference type="NCBI Taxonomy" id="4639"/>
    <lineage>
        <taxon>Eukaryota</taxon>
        <taxon>Viridiplantae</taxon>
        <taxon>Streptophyta</taxon>
        <taxon>Embryophyta</taxon>
        <taxon>Tracheophyta</taxon>
        <taxon>Spermatophyta</taxon>
        <taxon>Magnoliopsida</taxon>
        <taxon>Liliopsida</taxon>
        <taxon>Zingiberales</taxon>
        <taxon>Musaceae</taxon>
        <taxon>Ensete</taxon>
    </lineage>
</organism>
<dbReference type="EMBL" id="AMZH03006587">
    <property type="protein sequence ID" value="RRT63462.1"/>
    <property type="molecule type" value="Genomic_DNA"/>
</dbReference>
<gene>
    <name evidence="1" type="ORF">B296_00019634</name>
</gene>
<evidence type="ECO:0000313" key="2">
    <source>
        <dbReference type="Proteomes" id="UP000287651"/>
    </source>
</evidence>
<accession>A0A426ZHK2</accession>
<name>A0A426ZHK2_ENSVE</name>
<protein>
    <submittedName>
        <fullName evidence="1">Uncharacterized protein</fullName>
    </submittedName>
</protein>
<proteinExistence type="predicted"/>